<sequence length="237" mass="27006">MLSSVQDDNFCFPIPDVLETEKLKLVPFIPSLHAEAIINPLDSDTWHYLPFGPFTSAQDFVERWYEPIVHSLNDRFLFVGLDKTRLDSNGNPTPAGLTGYCYTMPDQLLTELFVLVLPQFRRTHVASHMIGLALRYTLNLPTDPENRGLGLRRVQWHANVKNKGSIGLAMKMGMRMEGVKRWALILQPGKEDGSNGHSTRRGDPKENQPSRDSACLAICWDDWENEGKKRVEEILMR</sequence>
<feature type="compositionally biased region" description="Basic and acidic residues" evidence="1">
    <location>
        <begin position="189"/>
        <end position="209"/>
    </location>
</feature>
<name>A0A6A4HB37_9AGAR</name>
<dbReference type="PANTHER" id="PTHR43441:SF5">
    <property type="entry name" value="FAMILY ACETYLTRANSFERASE, PUTATIVE-RELATED"/>
    <property type="match status" value="1"/>
</dbReference>
<feature type="domain" description="N-acetyltransferase" evidence="2">
    <location>
        <begin position="23"/>
        <end position="175"/>
    </location>
</feature>
<dbReference type="Proteomes" id="UP000799118">
    <property type="component" value="Unassembled WGS sequence"/>
</dbReference>
<dbReference type="EMBL" id="ML769540">
    <property type="protein sequence ID" value="KAE9394943.1"/>
    <property type="molecule type" value="Genomic_DNA"/>
</dbReference>
<dbReference type="GO" id="GO:1990189">
    <property type="term" value="F:protein N-terminal-serine acetyltransferase activity"/>
    <property type="evidence" value="ECO:0007669"/>
    <property type="project" value="TreeGrafter"/>
</dbReference>
<protein>
    <recommendedName>
        <fullName evidence="2">N-acetyltransferase domain-containing protein</fullName>
    </recommendedName>
</protein>
<gene>
    <name evidence="3" type="ORF">BT96DRAFT_167318</name>
</gene>
<dbReference type="Pfam" id="PF13302">
    <property type="entry name" value="Acetyltransf_3"/>
    <property type="match status" value="1"/>
</dbReference>
<reference evidence="3" key="1">
    <citation type="journal article" date="2019" name="Environ. Microbiol.">
        <title>Fungal ecological strategies reflected in gene transcription - a case study of two litter decomposers.</title>
        <authorList>
            <person name="Barbi F."/>
            <person name="Kohler A."/>
            <person name="Barry K."/>
            <person name="Baskaran P."/>
            <person name="Daum C."/>
            <person name="Fauchery L."/>
            <person name="Ihrmark K."/>
            <person name="Kuo A."/>
            <person name="LaButti K."/>
            <person name="Lipzen A."/>
            <person name="Morin E."/>
            <person name="Grigoriev I.V."/>
            <person name="Henrissat B."/>
            <person name="Lindahl B."/>
            <person name="Martin F."/>
        </authorList>
    </citation>
    <scope>NUCLEOTIDE SEQUENCE</scope>
    <source>
        <strain evidence="3">JB14</strain>
    </source>
</reference>
<dbReference type="AlphaFoldDB" id="A0A6A4HB37"/>
<dbReference type="PANTHER" id="PTHR43441">
    <property type="entry name" value="RIBOSOMAL-PROTEIN-SERINE ACETYLTRANSFERASE"/>
    <property type="match status" value="1"/>
</dbReference>
<dbReference type="GO" id="GO:0008999">
    <property type="term" value="F:protein-N-terminal-alanine acetyltransferase activity"/>
    <property type="evidence" value="ECO:0007669"/>
    <property type="project" value="TreeGrafter"/>
</dbReference>
<dbReference type="OrthoDB" id="41238at2759"/>
<dbReference type="InterPro" id="IPR016181">
    <property type="entry name" value="Acyl_CoA_acyltransferase"/>
</dbReference>
<organism evidence="3 4">
    <name type="scientific">Gymnopus androsaceus JB14</name>
    <dbReference type="NCBI Taxonomy" id="1447944"/>
    <lineage>
        <taxon>Eukaryota</taxon>
        <taxon>Fungi</taxon>
        <taxon>Dikarya</taxon>
        <taxon>Basidiomycota</taxon>
        <taxon>Agaricomycotina</taxon>
        <taxon>Agaricomycetes</taxon>
        <taxon>Agaricomycetidae</taxon>
        <taxon>Agaricales</taxon>
        <taxon>Marasmiineae</taxon>
        <taxon>Omphalotaceae</taxon>
        <taxon>Gymnopus</taxon>
    </lineage>
</organism>
<evidence type="ECO:0000259" key="2">
    <source>
        <dbReference type="Pfam" id="PF13302"/>
    </source>
</evidence>
<evidence type="ECO:0000256" key="1">
    <source>
        <dbReference type="SAM" id="MobiDB-lite"/>
    </source>
</evidence>
<accession>A0A6A4HB37</accession>
<proteinExistence type="predicted"/>
<feature type="region of interest" description="Disordered" evidence="1">
    <location>
        <begin position="188"/>
        <end position="211"/>
    </location>
</feature>
<dbReference type="SUPFAM" id="SSF55729">
    <property type="entry name" value="Acyl-CoA N-acyltransferases (Nat)"/>
    <property type="match status" value="1"/>
</dbReference>
<dbReference type="Gene3D" id="3.40.630.30">
    <property type="match status" value="1"/>
</dbReference>
<dbReference type="InterPro" id="IPR051908">
    <property type="entry name" value="Ribosomal_N-acetyltransferase"/>
</dbReference>
<dbReference type="InterPro" id="IPR000182">
    <property type="entry name" value="GNAT_dom"/>
</dbReference>
<evidence type="ECO:0000313" key="4">
    <source>
        <dbReference type="Proteomes" id="UP000799118"/>
    </source>
</evidence>
<evidence type="ECO:0000313" key="3">
    <source>
        <dbReference type="EMBL" id="KAE9394943.1"/>
    </source>
</evidence>
<keyword evidence="4" id="KW-1185">Reference proteome</keyword>